<evidence type="ECO:0000313" key="2">
    <source>
        <dbReference type="Proteomes" id="UP001055879"/>
    </source>
</evidence>
<accession>A0ACB9BFR0</accession>
<protein>
    <submittedName>
        <fullName evidence="1">Uncharacterized protein</fullName>
    </submittedName>
</protein>
<sequence>MQQAKSKIPINNYHHMSKFTIPFFNLNFKPFSLILQINKTQKFATLISLYIYDFYQPIENPPNWCSYQTHTLYPFQVS</sequence>
<name>A0ACB9BFR0_ARCLA</name>
<evidence type="ECO:0000313" key="1">
    <source>
        <dbReference type="EMBL" id="KAI3719530.1"/>
    </source>
</evidence>
<reference evidence="1 2" key="2">
    <citation type="journal article" date="2022" name="Mol. Ecol. Resour.">
        <title>The genomes of chicory, endive, great burdock and yacon provide insights into Asteraceae paleo-polyploidization history and plant inulin production.</title>
        <authorList>
            <person name="Fan W."/>
            <person name="Wang S."/>
            <person name="Wang H."/>
            <person name="Wang A."/>
            <person name="Jiang F."/>
            <person name="Liu H."/>
            <person name="Zhao H."/>
            <person name="Xu D."/>
            <person name="Zhang Y."/>
        </authorList>
    </citation>
    <scope>NUCLEOTIDE SEQUENCE [LARGE SCALE GENOMIC DNA]</scope>
    <source>
        <strain evidence="2">cv. Niubang</strain>
    </source>
</reference>
<organism evidence="1 2">
    <name type="scientific">Arctium lappa</name>
    <name type="common">Greater burdock</name>
    <name type="synonym">Lappa major</name>
    <dbReference type="NCBI Taxonomy" id="4217"/>
    <lineage>
        <taxon>Eukaryota</taxon>
        <taxon>Viridiplantae</taxon>
        <taxon>Streptophyta</taxon>
        <taxon>Embryophyta</taxon>
        <taxon>Tracheophyta</taxon>
        <taxon>Spermatophyta</taxon>
        <taxon>Magnoliopsida</taxon>
        <taxon>eudicotyledons</taxon>
        <taxon>Gunneridae</taxon>
        <taxon>Pentapetalae</taxon>
        <taxon>asterids</taxon>
        <taxon>campanulids</taxon>
        <taxon>Asterales</taxon>
        <taxon>Asteraceae</taxon>
        <taxon>Carduoideae</taxon>
        <taxon>Cardueae</taxon>
        <taxon>Arctiinae</taxon>
        <taxon>Arctium</taxon>
    </lineage>
</organism>
<keyword evidence="2" id="KW-1185">Reference proteome</keyword>
<gene>
    <name evidence="1" type="ORF">L6452_20432</name>
</gene>
<reference evidence="2" key="1">
    <citation type="journal article" date="2022" name="Mol. Ecol. Resour.">
        <title>The genomes of chicory, endive, great burdock and yacon provide insights into Asteraceae palaeo-polyploidization history and plant inulin production.</title>
        <authorList>
            <person name="Fan W."/>
            <person name="Wang S."/>
            <person name="Wang H."/>
            <person name="Wang A."/>
            <person name="Jiang F."/>
            <person name="Liu H."/>
            <person name="Zhao H."/>
            <person name="Xu D."/>
            <person name="Zhang Y."/>
        </authorList>
    </citation>
    <scope>NUCLEOTIDE SEQUENCE [LARGE SCALE GENOMIC DNA]</scope>
    <source>
        <strain evidence="2">cv. Niubang</strain>
    </source>
</reference>
<dbReference type="EMBL" id="CM042052">
    <property type="protein sequence ID" value="KAI3719530.1"/>
    <property type="molecule type" value="Genomic_DNA"/>
</dbReference>
<comment type="caution">
    <text evidence="1">The sequence shown here is derived from an EMBL/GenBank/DDBJ whole genome shotgun (WGS) entry which is preliminary data.</text>
</comment>
<proteinExistence type="predicted"/>
<dbReference type="Proteomes" id="UP001055879">
    <property type="component" value="Linkage Group LG06"/>
</dbReference>